<dbReference type="EMBL" id="MNUY01000024">
    <property type="protein sequence ID" value="OIO14854.1"/>
    <property type="molecule type" value="Genomic_DNA"/>
</dbReference>
<dbReference type="GO" id="GO:0046872">
    <property type="term" value="F:metal ion binding"/>
    <property type="evidence" value="ECO:0007669"/>
    <property type="project" value="UniProtKB-KW"/>
</dbReference>
<gene>
    <name evidence="4" type="ORF">AUJ73_01585</name>
</gene>
<feature type="binding site" evidence="3">
    <location>
        <position position="227"/>
    </location>
    <ligand>
        <name>a divalent metal cation</name>
        <dbReference type="ChEBI" id="CHEBI:60240"/>
        <label>1</label>
    </ligand>
</feature>
<dbReference type="GO" id="GO:0005737">
    <property type="term" value="C:cytoplasm"/>
    <property type="evidence" value="ECO:0007669"/>
    <property type="project" value="TreeGrafter"/>
</dbReference>
<dbReference type="NCBIfam" id="TIGR00486">
    <property type="entry name" value="YbgI_SA1388"/>
    <property type="match status" value="1"/>
</dbReference>
<dbReference type="Pfam" id="PF01784">
    <property type="entry name" value="DUF34_NIF3"/>
    <property type="match status" value="1"/>
</dbReference>
<feature type="binding site" evidence="3">
    <location>
        <position position="231"/>
    </location>
    <ligand>
        <name>a divalent metal cation</name>
        <dbReference type="ChEBI" id="CHEBI:60240"/>
        <label>1</label>
    </ligand>
</feature>
<dbReference type="STRING" id="1805209.AUJ73_01585"/>
<comment type="similarity">
    <text evidence="1">Belongs to the GTP cyclohydrolase I type 2/NIF3 family.</text>
</comment>
<feature type="binding site" evidence="3">
    <location>
        <position position="70"/>
    </location>
    <ligand>
        <name>a divalent metal cation</name>
        <dbReference type="ChEBI" id="CHEBI:60240"/>
        <label>1</label>
    </ligand>
</feature>
<evidence type="ECO:0000256" key="3">
    <source>
        <dbReference type="PIRSR" id="PIRSR602678-1"/>
    </source>
</evidence>
<proteinExistence type="inferred from homology"/>
<dbReference type="Gene3D" id="3.40.1390.30">
    <property type="entry name" value="NIF3 (NGG1p interacting factor 3)-like"/>
    <property type="match status" value="2"/>
</dbReference>
<evidence type="ECO:0000313" key="5">
    <source>
        <dbReference type="Proteomes" id="UP000183120"/>
    </source>
</evidence>
<evidence type="ECO:0000256" key="2">
    <source>
        <dbReference type="ARBA" id="ARBA00022723"/>
    </source>
</evidence>
<comment type="caution">
    <text evidence="4">The sequence shown here is derived from an EMBL/GenBank/DDBJ whole genome shotgun (WGS) entry which is preliminary data.</text>
</comment>
<evidence type="ECO:0000256" key="1">
    <source>
        <dbReference type="ARBA" id="ARBA00006964"/>
    </source>
</evidence>
<name>A0A1J4TWN8_9BACT</name>
<sequence>MITLNQLHTYLDEYLMFDKKLDIEKIDPHMTNGLMVKGKEEIKKIGFGVSASLSFFERAKEHFYDALIVHHSFNFPPSNRFDLIYQERISYLIKNNTSLFGYHFLLDAHPEIGNNVEILKKIGARPIEPYPHRGDPWGYLGEFEKEKDFAELRSILEPLLSTRSKIYDYGSQKIKRVVALSGKGAPHASGMQDLIDKEIDLYVTGEVHEWNRELFREAKINFIAGGHYATEVFGVQALMSVISQKFPEVEVGWVDLANEV</sequence>
<dbReference type="Proteomes" id="UP000183120">
    <property type="component" value="Unassembled WGS sequence"/>
</dbReference>
<dbReference type="PANTHER" id="PTHR13799">
    <property type="entry name" value="NGG1 INTERACTING FACTOR 3"/>
    <property type="match status" value="1"/>
</dbReference>
<feature type="binding site" evidence="3">
    <location>
        <position position="71"/>
    </location>
    <ligand>
        <name>a divalent metal cation</name>
        <dbReference type="ChEBI" id="CHEBI:60240"/>
        <label>1</label>
    </ligand>
</feature>
<keyword evidence="2 3" id="KW-0479">Metal-binding</keyword>
<reference evidence="4 5" key="1">
    <citation type="journal article" date="2016" name="Environ. Microbiol.">
        <title>Genomic resolution of a cold subsurface aquifer community provides metabolic insights for novel microbes adapted to high CO concentrations.</title>
        <authorList>
            <person name="Probst A.J."/>
            <person name="Castelle C.J."/>
            <person name="Singh A."/>
            <person name="Brown C.T."/>
            <person name="Anantharaman K."/>
            <person name="Sharon I."/>
            <person name="Hug L.A."/>
            <person name="Burstein D."/>
            <person name="Emerson J.B."/>
            <person name="Thomas B.C."/>
            <person name="Banfield J.F."/>
        </authorList>
    </citation>
    <scope>NUCLEOTIDE SEQUENCE [LARGE SCALE GENOMIC DNA]</scope>
    <source>
        <strain evidence="4">CG1_02_37_22</strain>
    </source>
</reference>
<evidence type="ECO:0000313" key="4">
    <source>
        <dbReference type="EMBL" id="OIO14854.1"/>
    </source>
</evidence>
<protein>
    <submittedName>
        <fullName evidence="4">Nif3-like dinuclear metal center hexameric protein</fullName>
    </submittedName>
</protein>
<dbReference type="InterPro" id="IPR036069">
    <property type="entry name" value="DUF34/NIF3_sf"/>
</dbReference>
<organism evidence="4 5">
    <name type="scientific">Candidatus Gottesmanbacteria bacterium CG1_02_37_22</name>
    <dbReference type="NCBI Taxonomy" id="1805209"/>
    <lineage>
        <taxon>Bacteria</taxon>
        <taxon>Candidatus Gottesmaniibacteriota</taxon>
    </lineage>
</organism>
<dbReference type="PANTHER" id="PTHR13799:SF14">
    <property type="entry name" value="GTP CYCLOHYDROLASE 1 TYPE 2 HOMOLOG"/>
    <property type="match status" value="1"/>
</dbReference>
<dbReference type="SUPFAM" id="SSF102705">
    <property type="entry name" value="NIF3 (NGG1p interacting factor 3)-like"/>
    <property type="match status" value="1"/>
</dbReference>
<dbReference type="InterPro" id="IPR002678">
    <property type="entry name" value="DUF34/NIF3"/>
</dbReference>
<accession>A0A1J4TWN8</accession>
<dbReference type="AlphaFoldDB" id="A0A1J4TWN8"/>
<feature type="binding site" evidence="3">
    <location>
        <position position="107"/>
    </location>
    <ligand>
        <name>a divalent metal cation</name>
        <dbReference type="ChEBI" id="CHEBI:60240"/>
        <label>1</label>
    </ligand>
</feature>